<dbReference type="OrthoDB" id="7057889at2"/>
<evidence type="ECO:0000259" key="7">
    <source>
        <dbReference type="Pfam" id="PF26002"/>
    </source>
</evidence>
<keyword evidence="4 6" id="KW-0472">Membrane</keyword>
<protein>
    <submittedName>
        <fullName evidence="8">HlyD family efflux transporter periplasmic adaptor subunit</fullName>
    </submittedName>
</protein>
<feature type="domain" description="AprE-like beta-barrel" evidence="7">
    <location>
        <begin position="328"/>
        <end position="412"/>
    </location>
</feature>
<dbReference type="PRINTS" id="PR01490">
    <property type="entry name" value="RTXTOXIND"/>
</dbReference>
<name>A0A3L7ZRZ8_PARDI</name>
<dbReference type="PANTHER" id="PTHR30386:SF26">
    <property type="entry name" value="TRANSPORT PROTEIN COMB"/>
    <property type="match status" value="1"/>
</dbReference>
<comment type="caution">
    <text evidence="8">The sequence shown here is derived from an EMBL/GenBank/DDBJ whole genome shotgun (WGS) entry which is preliminary data.</text>
</comment>
<evidence type="ECO:0000256" key="5">
    <source>
        <dbReference type="SAM" id="Coils"/>
    </source>
</evidence>
<evidence type="ECO:0000256" key="6">
    <source>
        <dbReference type="SAM" id="Phobius"/>
    </source>
</evidence>
<keyword evidence="2 6" id="KW-0812">Transmembrane</keyword>
<feature type="coiled-coil region" evidence="5">
    <location>
        <begin position="173"/>
        <end position="200"/>
    </location>
</feature>
<accession>A0A3L7ZRZ8</accession>
<organism evidence="8 9">
    <name type="scientific">Parabacteroides distasonis</name>
    <dbReference type="NCBI Taxonomy" id="823"/>
    <lineage>
        <taxon>Bacteria</taxon>
        <taxon>Pseudomonadati</taxon>
        <taxon>Bacteroidota</taxon>
        <taxon>Bacteroidia</taxon>
        <taxon>Bacteroidales</taxon>
        <taxon>Tannerellaceae</taxon>
        <taxon>Parabacteroides</taxon>
    </lineage>
</organism>
<dbReference type="Proteomes" id="UP000278164">
    <property type="component" value="Unassembled WGS sequence"/>
</dbReference>
<reference evidence="8 9" key="1">
    <citation type="submission" date="2018-09" db="EMBL/GenBank/DDBJ databases">
        <title>Murine metabolic-syndrome-specific gut microbial biobank.</title>
        <authorList>
            <person name="Liu C."/>
        </authorList>
    </citation>
    <scope>NUCLEOTIDE SEQUENCE [LARGE SCALE GENOMIC DNA]</scope>
    <source>
        <strain evidence="8 9">8-P5</strain>
    </source>
</reference>
<dbReference type="EMBL" id="RAYI01000027">
    <property type="protein sequence ID" value="RLT72830.1"/>
    <property type="molecule type" value="Genomic_DNA"/>
</dbReference>
<comment type="subcellular location">
    <subcellularLocation>
        <location evidence="1">Membrane</location>
        <topology evidence="1">Single-pass membrane protein</topology>
    </subcellularLocation>
</comment>
<dbReference type="RefSeq" id="WP_121736708.1">
    <property type="nucleotide sequence ID" value="NZ_QXXG01000027.1"/>
</dbReference>
<sequence length="432" mass="49341">MERNSGKNIELRSEEVQEVMGQVPDWIVRWGISLLFLVVVALLTGSCFFKYPDVIVAEMTLTGQHPAVAIMTRSEGKLQELLIKNNSAVKEGDWLAIMENHANTEDVVYLAKALERFEVDVDSLDKALSQYKELSLGDMQAAYSGFLSALHACVNYRAIGYYSQKKASIHKQIALYRAYYNEIERQLQTLLEQYALAEQQYARDSLLYSQSVISSYEHETARASMLQSRYSLEGAVASVENFKIRIGEQEQVLLDLTLEQNEKEFMLRQDLQTAREQLLNSIHEWRLRYCLITPVEGIVTFTKYWNDNQYISSGEIAFTIVPQSEGRLVGKVQVPIVRSGKVKRGQRVIVRFSNFPDQEFGVVNGVVSNISLVPSDEYYTADIHFPKGLRTNYGIDLPVSQEMQATAEIVTEELRLIERFFLPIKRIVKEGF</sequence>
<dbReference type="AlphaFoldDB" id="A0A3L7ZRZ8"/>
<evidence type="ECO:0000256" key="4">
    <source>
        <dbReference type="ARBA" id="ARBA00023136"/>
    </source>
</evidence>
<evidence type="ECO:0000313" key="9">
    <source>
        <dbReference type="Proteomes" id="UP000278164"/>
    </source>
</evidence>
<dbReference type="InterPro" id="IPR058982">
    <property type="entry name" value="Beta-barrel_AprE"/>
</dbReference>
<feature type="transmembrane region" description="Helical" evidence="6">
    <location>
        <begin position="27"/>
        <end position="49"/>
    </location>
</feature>
<dbReference type="Pfam" id="PF26002">
    <property type="entry name" value="Beta-barrel_AprE"/>
    <property type="match status" value="1"/>
</dbReference>
<keyword evidence="5" id="KW-0175">Coiled coil</keyword>
<evidence type="ECO:0000313" key="8">
    <source>
        <dbReference type="EMBL" id="RLT72830.1"/>
    </source>
</evidence>
<keyword evidence="3 6" id="KW-1133">Transmembrane helix</keyword>
<proteinExistence type="predicted"/>
<evidence type="ECO:0000256" key="2">
    <source>
        <dbReference type="ARBA" id="ARBA00022692"/>
    </source>
</evidence>
<dbReference type="InterPro" id="IPR050739">
    <property type="entry name" value="MFP"/>
</dbReference>
<dbReference type="PANTHER" id="PTHR30386">
    <property type="entry name" value="MEMBRANE FUSION SUBUNIT OF EMRAB-TOLC MULTIDRUG EFFLUX PUMP"/>
    <property type="match status" value="1"/>
</dbReference>
<dbReference type="GO" id="GO:0016020">
    <property type="term" value="C:membrane"/>
    <property type="evidence" value="ECO:0007669"/>
    <property type="project" value="UniProtKB-SubCell"/>
</dbReference>
<evidence type="ECO:0000256" key="3">
    <source>
        <dbReference type="ARBA" id="ARBA00022989"/>
    </source>
</evidence>
<dbReference type="Gene3D" id="2.40.30.170">
    <property type="match status" value="1"/>
</dbReference>
<evidence type="ECO:0000256" key="1">
    <source>
        <dbReference type="ARBA" id="ARBA00004167"/>
    </source>
</evidence>
<gene>
    <name evidence="8" type="ORF">D7V78_13685</name>
</gene>